<protein>
    <submittedName>
        <fullName evidence="2">Uncharacterized protein</fullName>
    </submittedName>
</protein>
<gene>
    <name evidence="2" type="ORF">CAXC1_180016</name>
</gene>
<proteinExistence type="predicted"/>
<dbReference type="Proteomes" id="UP001314181">
    <property type="component" value="Unassembled WGS sequence"/>
</dbReference>
<reference evidence="2 3" key="1">
    <citation type="submission" date="2024-01" db="EMBL/GenBank/DDBJ databases">
        <authorList>
            <person name="Kunselman E."/>
        </authorList>
    </citation>
    <scope>NUCLEOTIDE SEQUENCE [LARGE SCALE GENOMIC DNA]</scope>
    <source>
        <strain evidence="2">2 abalone samples</strain>
    </source>
</reference>
<sequence>MIINNKFSTILYNPTNIEGSSPKKFRENEYENIDITGNQINTPENSQERESIFGTIGDMRQKVDDIERANVEVGTDADNIYATVNKSKAVNKPVFNHSDQEEHTINPEAQNPPPIPERRYKDVGMFRRFLTAVTNVISKPFVFLYNMFSNSDNKDMQSMVSGRAEMTDNDLYQTSQETTKNTRRSVQDKAEMTDNDLYQTSQETTKNTRRSVQDKAEMADNAIYESYDGLHGNTRRASDNVSNYASIDFSGARVNGDLPQKHSSDYSSVIIGNQGKPQVVSVSNGRTDVTNANKAQADMYKAAQDRVLQEKKELTKGEDAVYENAPITQQTQNNTKSTFAQKVQEERKQNLSEQSISRK</sequence>
<comment type="caution">
    <text evidence="2">The sequence shown here is derived from an EMBL/GenBank/DDBJ whole genome shotgun (WGS) entry which is preliminary data.</text>
</comment>
<evidence type="ECO:0000313" key="3">
    <source>
        <dbReference type="Proteomes" id="UP001314181"/>
    </source>
</evidence>
<feature type="compositionally biased region" description="Polar residues" evidence="1">
    <location>
        <begin position="326"/>
        <end position="341"/>
    </location>
</feature>
<evidence type="ECO:0000256" key="1">
    <source>
        <dbReference type="SAM" id="MobiDB-lite"/>
    </source>
</evidence>
<accession>A0ABP0ES15</accession>
<dbReference type="EMBL" id="CAWVOK010000009">
    <property type="protein sequence ID" value="CAK8162508.1"/>
    <property type="molecule type" value="Genomic_DNA"/>
</dbReference>
<organism evidence="2 3">
    <name type="scientific">Candidatus Xenohaliotis californiensis</name>
    <dbReference type="NCBI Taxonomy" id="84677"/>
    <lineage>
        <taxon>Bacteria</taxon>
        <taxon>Pseudomonadati</taxon>
        <taxon>Pseudomonadota</taxon>
        <taxon>Alphaproteobacteria</taxon>
        <taxon>Rickettsiales</taxon>
        <taxon>Anaplasmataceae</taxon>
        <taxon>Candidatus Xenohaliotis</taxon>
    </lineage>
</organism>
<keyword evidence="3" id="KW-1185">Reference proteome</keyword>
<dbReference type="RefSeq" id="WP_338363599.1">
    <property type="nucleotide sequence ID" value="NZ_CAWVOK010000009.1"/>
</dbReference>
<feature type="region of interest" description="Disordered" evidence="1">
    <location>
        <begin position="317"/>
        <end position="359"/>
    </location>
</feature>
<name>A0ABP0ES15_9RICK</name>
<evidence type="ECO:0000313" key="2">
    <source>
        <dbReference type="EMBL" id="CAK8162508.1"/>
    </source>
</evidence>